<feature type="transmembrane region" description="Helical" evidence="6">
    <location>
        <begin position="52"/>
        <end position="72"/>
    </location>
</feature>
<reference evidence="8" key="1">
    <citation type="submission" date="2024-05" db="EMBL/GenBank/DDBJ databases">
        <authorList>
            <person name="Yu L."/>
        </authorList>
    </citation>
    <scope>NUCLEOTIDE SEQUENCE</scope>
    <source>
        <strain evidence="8">G08B096</strain>
    </source>
</reference>
<dbReference type="InterPro" id="IPR036259">
    <property type="entry name" value="MFS_trans_sf"/>
</dbReference>
<keyword evidence="3 6" id="KW-0812">Transmembrane</keyword>
<sequence length="407" mass="40643">MTETVESAQRSTSFPWTPILILSTATMLMVTAEMLPAALLAPMSSGLGVSEAATGALVSIWAAVVMVASLPLSRFARRWRARPVIVFALAALALSSVLTAIAPAFGVVIAARVLGAAAVGVLWATVNAFVADLVPDRLLGRAIAVVLGGGTLGMVIGTPLGRLLADASDWRVAFLVLGATLAAAAVAVRLMVPLRDRARLAPSSPREGRMPRTARLGIVTLLVAVSLIGHYGAYTFITQLAAPAATALPGGTSTVLLAFGVASAVGLVAAARVGERTARALVVSLAVTAVAVAALAVSSAPVVSLIVVLVWGLGSGAFPPLAQTVILRIAGPEHRDFAGALIPVLFNGGIAIGAGAASALVGAGGPMTLPVPAAIVVLAAALGLVAVEAARPKAPVLITDAASRPAA</sequence>
<feature type="transmembrane region" description="Helical" evidence="6">
    <location>
        <begin position="84"/>
        <end position="103"/>
    </location>
</feature>
<feature type="transmembrane region" description="Helical" evidence="6">
    <location>
        <begin position="303"/>
        <end position="326"/>
    </location>
</feature>
<feature type="transmembrane region" description="Helical" evidence="6">
    <location>
        <begin position="213"/>
        <end position="234"/>
    </location>
</feature>
<feature type="transmembrane region" description="Helical" evidence="6">
    <location>
        <begin position="367"/>
        <end position="387"/>
    </location>
</feature>
<name>A0AAU7W637_9MICO</name>
<feature type="transmembrane region" description="Helical" evidence="6">
    <location>
        <begin position="19"/>
        <end position="40"/>
    </location>
</feature>
<dbReference type="Pfam" id="PF07690">
    <property type="entry name" value="MFS_1"/>
    <property type="match status" value="1"/>
</dbReference>
<dbReference type="Gene3D" id="1.20.1250.20">
    <property type="entry name" value="MFS general substrate transporter like domains"/>
    <property type="match status" value="1"/>
</dbReference>
<dbReference type="SUPFAM" id="SSF103473">
    <property type="entry name" value="MFS general substrate transporter"/>
    <property type="match status" value="1"/>
</dbReference>
<evidence type="ECO:0000313" key="8">
    <source>
        <dbReference type="EMBL" id="XBX80902.1"/>
    </source>
</evidence>
<dbReference type="InterPro" id="IPR020846">
    <property type="entry name" value="MFS_dom"/>
</dbReference>
<dbReference type="GO" id="GO:0005886">
    <property type="term" value="C:plasma membrane"/>
    <property type="evidence" value="ECO:0007669"/>
    <property type="project" value="UniProtKB-SubCell"/>
</dbReference>
<dbReference type="GO" id="GO:0022857">
    <property type="term" value="F:transmembrane transporter activity"/>
    <property type="evidence" value="ECO:0007669"/>
    <property type="project" value="InterPro"/>
</dbReference>
<proteinExistence type="predicted"/>
<evidence type="ECO:0000256" key="2">
    <source>
        <dbReference type="ARBA" id="ARBA00022475"/>
    </source>
</evidence>
<dbReference type="PANTHER" id="PTHR43124">
    <property type="entry name" value="PURINE EFFLUX PUMP PBUE"/>
    <property type="match status" value="1"/>
</dbReference>
<dbReference type="InterPro" id="IPR011701">
    <property type="entry name" value="MFS"/>
</dbReference>
<feature type="transmembrane region" description="Helical" evidence="6">
    <location>
        <begin position="254"/>
        <end position="273"/>
    </location>
</feature>
<evidence type="ECO:0000256" key="6">
    <source>
        <dbReference type="SAM" id="Phobius"/>
    </source>
</evidence>
<organism evidence="8">
    <name type="scientific">Agromyces sp. G08B096</name>
    <dbReference type="NCBI Taxonomy" id="3156399"/>
    <lineage>
        <taxon>Bacteria</taxon>
        <taxon>Bacillati</taxon>
        <taxon>Actinomycetota</taxon>
        <taxon>Actinomycetes</taxon>
        <taxon>Micrococcales</taxon>
        <taxon>Microbacteriaceae</taxon>
        <taxon>Agromyces</taxon>
    </lineage>
</organism>
<keyword evidence="4 6" id="KW-1133">Transmembrane helix</keyword>
<dbReference type="AlphaFoldDB" id="A0AAU7W637"/>
<dbReference type="PROSITE" id="PS50850">
    <property type="entry name" value="MFS"/>
    <property type="match status" value="1"/>
</dbReference>
<feature type="transmembrane region" description="Helical" evidence="6">
    <location>
        <begin position="142"/>
        <end position="160"/>
    </location>
</feature>
<dbReference type="PANTHER" id="PTHR43124:SF3">
    <property type="entry name" value="CHLORAMPHENICOL EFFLUX PUMP RV0191"/>
    <property type="match status" value="1"/>
</dbReference>
<evidence type="ECO:0000256" key="5">
    <source>
        <dbReference type="ARBA" id="ARBA00023136"/>
    </source>
</evidence>
<dbReference type="RefSeq" id="WP_350346928.1">
    <property type="nucleotide sequence ID" value="NZ_CP158374.1"/>
</dbReference>
<feature type="domain" description="Major facilitator superfamily (MFS) profile" evidence="7">
    <location>
        <begin position="18"/>
        <end position="391"/>
    </location>
</feature>
<evidence type="ECO:0000259" key="7">
    <source>
        <dbReference type="PROSITE" id="PS50850"/>
    </source>
</evidence>
<evidence type="ECO:0000256" key="1">
    <source>
        <dbReference type="ARBA" id="ARBA00004651"/>
    </source>
</evidence>
<feature type="transmembrane region" description="Helical" evidence="6">
    <location>
        <begin position="338"/>
        <end position="361"/>
    </location>
</feature>
<dbReference type="EMBL" id="CP158374">
    <property type="protein sequence ID" value="XBX80902.1"/>
    <property type="molecule type" value="Genomic_DNA"/>
</dbReference>
<keyword evidence="2" id="KW-1003">Cell membrane</keyword>
<protein>
    <submittedName>
        <fullName evidence="8">MFS transporter</fullName>
    </submittedName>
</protein>
<comment type="subcellular location">
    <subcellularLocation>
        <location evidence="1">Cell membrane</location>
        <topology evidence="1">Multi-pass membrane protein</topology>
    </subcellularLocation>
</comment>
<keyword evidence="5 6" id="KW-0472">Membrane</keyword>
<feature type="transmembrane region" description="Helical" evidence="6">
    <location>
        <begin position="109"/>
        <end position="130"/>
    </location>
</feature>
<accession>A0AAU7W637</accession>
<evidence type="ECO:0000256" key="4">
    <source>
        <dbReference type="ARBA" id="ARBA00022989"/>
    </source>
</evidence>
<feature type="transmembrane region" description="Helical" evidence="6">
    <location>
        <begin position="172"/>
        <end position="192"/>
    </location>
</feature>
<evidence type="ECO:0000256" key="3">
    <source>
        <dbReference type="ARBA" id="ARBA00022692"/>
    </source>
</evidence>
<feature type="transmembrane region" description="Helical" evidence="6">
    <location>
        <begin position="280"/>
        <end position="297"/>
    </location>
</feature>
<gene>
    <name evidence="8" type="ORF">ABIQ69_09740</name>
</gene>
<dbReference type="InterPro" id="IPR050189">
    <property type="entry name" value="MFS_Efflux_Transporters"/>
</dbReference>